<evidence type="ECO:0000256" key="1">
    <source>
        <dbReference type="SAM" id="SignalP"/>
    </source>
</evidence>
<dbReference type="EMBL" id="JAAIUW010000001">
    <property type="protein sequence ID" value="KAF7844923.1"/>
    <property type="molecule type" value="Genomic_DNA"/>
</dbReference>
<dbReference type="AlphaFoldDB" id="A0A834XIG7"/>
<feature type="signal peptide" evidence="1">
    <location>
        <begin position="1"/>
        <end position="17"/>
    </location>
</feature>
<sequence>MLLPCIVTVAAASGVACYDPSFATAAPLIIVPSNS</sequence>
<comment type="caution">
    <text evidence="3">The sequence shown here is derived from an EMBL/GenBank/DDBJ whole genome shotgun (WGS) entry which is preliminary data.</text>
</comment>
<reference evidence="3" key="1">
    <citation type="submission" date="2020-09" db="EMBL/GenBank/DDBJ databases">
        <title>Genome-Enabled Discovery of Anthraquinone Biosynthesis in Senna tora.</title>
        <authorList>
            <person name="Kang S.-H."/>
            <person name="Pandey R.P."/>
            <person name="Lee C.-M."/>
            <person name="Sim J.-S."/>
            <person name="Jeong J.-T."/>
            <person name="Choi B.-S."/>
            <person name="Jung M."/>
            <person name="Ginzburg D."/>
            <person name="Zhao K."/>
            <person name="Won S.Y."/>
            <person name="Oh T.-J."/>
            <person name="Yu Y."/>
            <person name="Kim N.-H."/>
            <person name="Lee O.R."/>
            <person name="Lee T.-H."/>
            <person name="Bashyal P."/>
            <person name="Kim T.-S."/>
            <person name="Lee W.-H."/>
            <person name="Kawkins C."/>
            <person name="Kim C.-K."/>
            <person name="Kim J.S."/>
            <person name="Ahn B.O."/>
            <person name="Rhee S.Y."/>
            <person name="Sohng J.K."/>
        </authorList>
    </citation>
    <scope>NUCLEOTIDE SEQUENCE</scope>
    <source>
        <tissue evidence="3">Leaf</tissue>
    </source>
</reference>
<proteinExistence type="predicted"/>
<dbReference type="EMBL" id="JAAIUW010000001">
    <property type="protein sequence ID" value="KAF7844924.1"/>
    <property type="molecule type" value="Genomic_DNA"/>
</dbReference>
<gene>
    <name evidence="2" type="ORF">G2W53_001828</name>
    <name evidence="3" type="ORF">G2W53_001829</name>
</gene>
<organism evidence="3 4">
    <name type="scientific">Senna tora</name>
    <dbReference type="NCBI Taxonomy" id="362788"/>
    <lineage>
        <taxon>Eukaryota</taxon>
        <taxon>Viridiplantae</taxon>
        <taxon>Streptophyta</taxon>
        <taxon>Embryophyta</taxon>
        <taxon>Tracheophyta</taxon>
        <taxon>Spermatophyta</taxon>
        <taxon>Magnoliopsida</taxon>
        <taxon>eudicotyledons</taxon>
        <taxon>Gunneridae</taxon>
        <taxon>Pentapetalae</taxon>
        <taxon>rosids</taxon>
        <taxon>fabids</taxon>
        <taxon>Fabales</taxon>
        <taxon>Fabaceae</taxon>
        <taxon>Caesalpinioideae</taxon>
        <taxon>Cassia clade</taxon>
        <taxon>Senna</taxon>
    </lineage>
</organism>
<protein>
    <submittedName>
        <fullName evidence="3">Uncharacterized protein</fullName>
    </submittedName>
</protein>
<dbReference type="Proteomes" id="UP000634136">
    <property type="component" value="Unassembled WGS sequence"/>
</dbReference>
<name>A0A834XIG7_9FABA</name>
<evidence type="ECO:0000313" key="2">
    <source>
        <dbReference type="EMBL" id="KAF7844923.1"/>
    </source>
</evidence>
<feature type="chain" id="PRO_5036418028" evidence="1">
    <location>
        <begin position="18"/>
        <end position="35"/>
    </location>
</feature>
<evidence type="ECO:0000313" key="3">
    <source>
        <dbReference type="EMBL" id="KAF7844924.1"/>
    </source>
</evidence>
<keyword evidence="1" id="KW-0732">Signal</keyword>
<accession>A0A834XIG7</accession>
<keyword evidence="4" id="KW-1185">Reference proteome</keyword>
<evidence type="ECO:0000313" key="4">
    <source>
        <dbReference type="Proteomes" id="UP000634136"/>
    </source>
</evidence>